<keyword evidence="1" id="KW-1133">Transmembrane helix</keyword>
<name>A0A6N8JMV9_9ACTN</name>
<dbReference type="Pfam" id="PF16152">
    <property type="entry name" value="DUF4860"/>
    <property type="match status" value="1"/>
</dbReference>
<dbReference type="AlphaFoldDB" id="A0A6N8JMV9"/>
<sequence>MNRKKAADTLAAGKAYGGNPRRRERDFGRVFTGMLFALFVITLLMAILTGTGVYRTLHQEGDVADNQRLSLTLLANDVRANDQINAVAGAWVSADKVQLEVAEAGAGLDSATIEGTEHCVLDGPALVLRETLPSGVYETRLYSYDGTIMEEYALAEAPYDPEKATAIVDSSVFGFVYENGLLTIVTDAGEVSVALRSGGGER</sequence>
<dbReference type="Proteomes" id="UP000463388">
    <property type="component" value="Unassembled WGS sequence"/>
</dbReference>
<proteinExistence type="predicted"/>
<dbReference type="RefSeq" id="WP_160344560.1">
    <property type="nucleotide sequence ID" value="NZ_WSRR01000002.1"/>
</dbReference>
<evidence type="ECO:0000313" key="2">
    <source>
        <dbReference type="EMBL" id="MVX60170.1"/>
    </source>
</evidence>
<gene>
    <name evidence="2" type="ORF">GKZ27_01600</name>
</gene>
<accession>A0A6N8JMV9</accession>
<protein>
    <submittedName>
        <fullName evidence="2">DUF4860 domain-containing protein</fullName>
    </submittedName>
</protein>
<evidence type="ECO:0000256" key="1">
    <source>
        <dbReference type="SAM" id="Phobius"/>
    </source>
</evidence>
<feature type="transmembrane region" description="Helical" evidence="1">
    <location>
        <begin position="30"/>
        <end position="54"/>
    </location>
</feature>
<keyword evidence="1" id="KW-0472">Membrane</keyword>
<keyword evidence="1" id="KW-0812">Transmembrane</keyword>
<comment type="caution">
    <text evidence="2">The sequence shown here is derived from an EMBL/GenBank/DDBJ whole genome shotgun (WGS) entry which is preliminary data.</text>
</comment>
<keyword evidence="3" id="KW-1185">Reference proteome</keyword>
<organism evidence="2 3">
    <name type="scientific">Adlercreutzia mucosicola</name>
    <dbReference type="NCBI Taxonomy" id="580026"/>
    <lineage>
        <taxon>Bacteria</taxon>
        <taxon>Bacillati</taxon>
        <taxon>Actinomycetota</taxon>
        <taxon>Coriobacteriia</taxon>
        <taxon>Eggerthellales</taxon>
        <taxon>Eggerthellaceae</taxon>
        <taxon>Adlercreutzia</taxon>
    </lineage>
</organism>
<evidence type="ECO:0000313" key="3">
    <source>
        <dbReference type="Proteomes" id="UP000463388"/>
    </source>
</evidence>
<dbReference type="OrthoDB" id="3174811at2"/>
<dbReference type="InterPro" id="IPR032340">
    <property type="entry name" value="DUF4860"/>
</dbReference>
<reference evidence="2 3" key="1">
    <citation type="submission" date="2019-12" db="EMBL/GenBank/DDBJ databases">
        <title>Microbes associate with the intestines of laboratory mice.</title>
        <authorList>
            <person name="Navarre W."/>
            <person name="Wong E."/>
        </authorList>
    </citation>
    <scope>NUCLEOTIDE SEQUENCE [LARGE SCALE GENOMIC DNA]</scope>
    <source>
        <strain evidence="2 3">NM66_B29</strain>
    </source>
</reference>
<dbReference type="EMBL" id="WSRR01000002">
    <property type="protein sequence ID" value="MVX60170.1"/>
    <property type="molecule type" value="Genomic_DNA"/>
</dbReference>